<reference evidence="1" key="1">
    <citation type="journal article" date="2015" name="Nature">
        <title>Complex archaea that bridge the gap between prokaryotes and eukaryotes.</title>
        <authorList>
            <person name="Spang A."/>
            <person name="Saw J.H."/>
            <person name="Jorgensen S.L."/>
            <person name="Zaremba-Niedzwiedzka K."/>
            <person name="Martijn J."/>
            <person name="Lind A.E."/>
            <person name="van Eijk R."/>
            <person name="Schleper C."/>
            <person name="Guy L."/>
            <person name="Ettema T.J."/>
        </authorList>
    </citation>
    <scope>NUCLEOTIDE SEQUENCE</scope>
</reference>
<dbReference type="AlphaFoldDB" id="A0A0F9CXL9"/>
<sequence>MAMVQNDLGVRLCEVIGIDSAGVNSLTIKCVAGKADEIIIGRFVKDSNEVNDIIEVFKDYKWEKDRG</sequence>
<evidence type="ECO:0000313" key="1">
    <source>
        <dbReference type="EMBL" id="KKL54004.1"/>
    </source>
</evidence>
<comment type="caution">
    <text evidence="1">The sequence shown here is derived from an EMBL/GenBank/DDBJ whole genome shotgun (WGS) entry which is preliminary data.</text>
</comment>
<protein>
    <submittedName>
        <fullName evidence="1">Uncharacterized protein</fullName>
    </submittedName>
</protein>
<dbReference type="EMBL" id="LAZR01031352">
    <property type="protein sequence ID" value="KKL54004.1"/>
    <property type="molecule type" value="Genomic_DNA"/>
</dbReference>
<proteinExistence type="predicted"/>
<organism evidence="1">
    <name type="scientific">marine sediment metagenome</name>
    <dbReference type="NCBI Taxonomy" id="412755"/>
    <lineage>
        <taxon>unclassified sequences</taxon>
        <taxon>metagenomes</taxon>
        <taxon>ecological metagenomes</taxon>
    </lineage>
</organism>
<gene>
    <name evidence="1" type="ORF">LCGC14_2269770</name>
</gene>
<accession>A0A0F9CXL9</accession>
<name>A0A0F9CXL9_9ZZZZ</name>